<feature type="non-terminal residue" evidence="4">
    <location>
        <position position="1"/>
    </location>
</feature>
<keyword evidence="5" id="KW-1185">Reference proteome</keyword>
<organism evidence="4 5">
    <name type="scientific">Coemansia brasiliensis</name>
    <dbReference type="NCBI Taxonomy" id="2650707"/>
    <lineage>
        <taxon>Eukaryota</taxon>
        <taxon>Fungi</taxon>
        <taxon>Fungi incertae sedis</taxon>
        <taxon>Zoopagomycota</taxon>
        <taxon>Kickxellomycotina</taxon>
        <taxon>Kickxellomycetes</taxon>
        <taxon>Kickxellales</taxon>
        <taxon>Kickxellaceae</taxon>
        <taxon>Coemansia</taxon>
    </lineage>
</organism>
<keyword evidence="1" id="KW-0547">Nucleotide-binding</keyword>
<dbReference type="OrthoDB" id="1700726at2759"/>
<dbReference type="AlphaFoldDB" id="A0A9W8I983"/>
<dbReference type="InterPro" id="IPR000873">
    <property type="entry name" value="AMP-dep_synth/lig_dom"/>
</dbReference>
<protein>
    <submittedName>
        <fullName evidence="4">Medium-chain fatty acid-CoA ligase faa2</fullName>
        <ecNumber evidence="4">6.2.1.3</ecNumber>
    </submittedName>
</protein>
<keyword evidence="2" id="KW-0067">ATP-binding</keyword>
<evidence type="ECO:0000313" key="5">
    <source>
        <dbReference type="Proteomes" id="UP001139887"/>
    </source>
</evidence>
<dbReference type="InterPro" id="IPR042099">
    <property type="entry name" value="ANL_N_sf"/>
</dbReference>
<keyword evidence="4" id="KW-0436">Ligase</keyword>
<evidence type="ECO:0000313" key="4">
    <source>
        <dbReference type="EMBL" id="KAJ2844395.1"/>
    </source>
</evidence>
<dbReference type="PANTHER" id="PTHR43272">
    <property type="entry name" value="LONG-CHAIN-FATTY-ACID--COA LIGASE"/>
    <property type="match status" value="1"/>
</dbReference>
<sequence>RRMFNAGYRRIVDSLLCGIWPRVNFWDIVYFRHYRNMLGGHLRLVFVDVVTTPSRSIEWLRAVHGARVLPVFAPAQAAGAVAAGLFFDYASALDAHNAGPPLPCNEIKLVDDANSQFLADDEPNPRGAIAVRGPNVSAARWNESSVKLGDGWQVLPYLGEILPNGALEVLGCTSAVVHSSLSGLGKQVVVLEQLERALLSSPSVVDACVASLSQSRLDIVVYPRTVELPAAAKRLKKEYRLAQVNEYPWCVDYIRERLIEAAVNAGFRWIADIPAADIRVKIVTKQFSLSNGLLLSNGSYNRSGAKNIMTSASS</sequence>
<dbReference type="Proteomes" id="UP001139887">
    <property type="component" value="Unassembled WGS sequence"/>
</dbReference>
<name>A0A9W8I983_9FUNG</name>
<evidence type="ECO:0000259" key="3">
    <source>
        <dbReference type="Pfam" id="PF00501"/>
    </source>
</evidence>
<dbReference type="GO" id="GO:0004467">
    <property type="term" value="F:long-chain fatty acid-CoA ligase activity"/>
    <property type="evidence" value="ECO:0007669"/>
    <property type="project" value="UniProtKB-EC"/>
</dbReference>
<feature type="domain" description="AMP-dependent synthetase/ligase" evidence="3">
    <location>
        <begin position="37"/>
        <end position="137"/>
    </location>
</feature>
<accession>A0A9W8I983</accession>
<comment type="caution">
    <text evidence="4">The sequence shown here is derived from an EMBL/GenBank/DDBJ whole genome shotgun (WGS) entry which is preliminary data.</text>
</comment>
<dbReference type="SUPFAM" id="SSF56801">
    <property type="entry name" value="Acetyl-CoA synthetase-like"/>
    <property type="match status" value="1"/>
</dbReference>
<dbReference type="Pfam" id="PF00501">
    <property type="entry name" value="AMP-binding"/>
    <property type="match status" value="1"/>
</dbReference>
<dbReference type="EMBL" id="JANBUW010001092">
    <property type="protein sequence ID" value="KAJ2844395.1"/>
    <property type="molecule type" value="Genomic_DNA"/>
</dbReference>
<evidence type="ECO:0000256" key="1">
    <source>
        <dbReference type="ARBA" id="ARBA00022741"/>
    </source>
</evidence>
<evidence type="ECO:0000256" key="2">
    <source>
        <dbReference type="ARBA" id="ARBA00022840"/>
    </source>
</evidence>
<gene>
    <name evidence="4" type="primary">FAA2_7</name>
    <name evidence="4" type="ORF">IWW36_005207</name>
</gene>
<dbReference type="EC" id="6.2.1.3" evidence="4"/>
<dbReference type="Gene3D" id="3.40.50.12780">
    <property type="entry name" value="N-terminal domain of ligase-like"/>
    <property type="match status" value="1"/>
</dbReference>
<reference evidence="4" key="1">
    <citation type="submission" date="2022-07" db="EMBL/GenBank/DDBJ databases">
        <title>Phylogenomic reconstructions and comparative analyses of Kickxellomycotina fungi.</title>
        <authorList>
            <person name="Reynolds N.K."/>
            <person name="Stajich J.E."/>
            <person name="Barry K."/>
            <person name="Grigoriev I.V."/>
            <person name="Crous P."/>
            <person name="Smith M.E."/>
        </authorList>
    </citation>
    <scope>NUCLEOTIDE SEQUENCE</scope>
    <source>
        <strain evidence="4">NRRL 1566</strain>
    </source>
</reference>
<dbReference type="PANTHER" id="PTHR43272:SF33">
    <property type="entry name" value="AMP-BINDING DOMAIN-CONTAINING PROTEIN-RELATED"/>
    <property type="match status" value="1"/>
</dbReference>
<dbReference type="GO" id="GO:0016020">
    <property type="term" value="C:membrane"/>
    <property type="evidence" value="ECO:0007669"/>
    <property type="project" value="TreeGrafter"/>
</dbReference>
<dbReference type="GO" id="GO:0005524">
    <property type="term" value="F:ATP binding"/>
    <property type="evidence" value="ECO:0007669"/>
    <property type="project" value="UniProtKB-KW"/>
</dbReference>
<proteinExistence type="predicted"/>